<proteinExistence type="inferred from homology"/>
<comment type="caution">
    <text evidence="9">The sequence shown here is derived from an EMBL/GenBank/DDBJ whole genome shotgun (WGS) entry which is preliminary data.</text>
</comment>
<dbReference type="GO" id="GO:0004642">
    <property type="term" value="F:phosphoribosylformylglycinamidine synthase activity"/>
    <property type="evidence" value="ECO:0007669"/>
    <property type="project" value="UniProtKB-UniRule"/>
</dbReference>
<dbReference type="PANTHER" id="PTHR47552">
    <property type="entry name" value="PHOSPHORIBOSYLFORMYLGLYCINAMIDINE SYNTHASE SUBUNIT PURQ"/>
    <property type="match status" value="1"/>
</dbReference>
<comment type="catalytic activity">
    <reaction evidence="8">
        <text>N(2)-formyl-N(1)-(5-phospho-beta-D-ribosyl)glycinamide + L-glutamine + ATP + H2O = 2-formamido-N(1)-(5-O-phospho-beta-D-ribosyl)acetamidine + L-glutamate + ADP + phosphate + H(+)</text>
        <dbReference type="Rhea" id="RHEA:17129"/>
        <dbReference type="ChEBI" id="CHEBI:15377"/>
        <dbReference type="ChEBI" id="CHEBI:15378"/>
        <dbReference type="ChEBI" id="CHEBI:29985"/>
        <dbReference type="ChEBI" id="CHEBI:30616"/>
        <dbReference type="ChEBI" id="CHEBI:43474"/>
        <dbReference type="ChEBI" id="CHEBI:58359"/>
        <dbReference type="ChEBI" id="CHEBI:147286"/>
        <dbReference type="ChEBI" id="CHEBI:147287"/>
        <dbReference type="ChEBI" id="CHEBI:456216"/>
        <dbReference type="EC" id="6.3.5.3"/>
    </reaction>
</comment>
<dbReference type="SMART" id="SM01211">
    <property type="entry name" value="GATase_5"/>
    <property type="match status" value="1"/>
</dbReference>
<organism evidence="9 10">
    <name type="scientific">Candidatus Methylacidithermus pantelleriae</name>
    <dbReference type="NCBI Taxonomy" id="2744239"/>
    <lineage>
        <taxon>Bacteria</taxon>
        <taxon>Pseudomonadati</taxon>
        <taxon>Verrucomicrobiota</taxon>
        <taxon>Methylacidiphilae</taxon>
        <taxon>Methylacidiphilales</taxon>
        <taxon>Methylacidiphilaceae</taxon>
        <taxon>Candidatus Methylacidithermus</taxon>
    </lineage>
</organism>
<dbReference type="UniPathway" id="UPA00074">
    <property type="reaction ID" value="UER00128"/>
</dbReference>
<dbReference type="CDD" id="cd01740">
    <property type="entry name" value="GATase1_FGAR_AT"/>
    <property type="match status" value="1"/>
</dbReference>
<dbReference type="PIRSF" id="PIRSF001586">
    <property type="entry name" value="FGAM_synth_I"/>
    <property type="match status" value="1"/>
</dbReference>
<dbReference type="PANTHER" id="PTHR47552:SF1">
    <property type="entry name" value="PHOSPHORIBOSYLFORMYLGLYCINAMIDINE SYNTHASE SUBUNIT PURQ"/>
    <property type="match status" value="1"/>
</dbReference>
<dbReference type="EMBL" id="CAJNOB010000023">
    <property type="protein sequence ID" value="CAF0698804.1"/>
    <property type="molecule type" value="Genomic_DNA"/>
</dbReference>
<comment type="subcellular location">
    <subcellularLocation>
        <location evidence="8">Cytoplasm</location>
    </subcellularLocation>
</comment>
<sequence length="260" mass="28651">MRWGIVRFPGSNCDRDCYYALGAILSQDVFYLWHEEEDLHGADAVILPGGFSYGDYLRCGAIARFSPILKSVIRAAEEGKLVLGICNGFQILCEARLLPGALLPNVGLRFRCRPVWLRVENTRTPFSCLYSPGEVIRMPIAHGQGRYYVGPALLEELRAQRQILFRYCAPSGEVSESWNPNGSVDAIAGVCNASGNVAGLMPHPERACEELLGSEDGRKLFASMIEWWRRQPTREAALMEKEALLGGGQTVGGSQSRGGR</sequence>
<keyword evidence="7 8" id="KW-0315">Glutamine amidotransferase</keyword>
<dbReference type="InterPro" id="IPR010075">
    <property type="entry name" value="PRibForGlyAmidine_synth_PurQ"/>
</dbReference>
<dbReference type="SUPFAM" id="SSF52317">
    <property type="entry name" value="Class I glutamine amidotransferase-like"/>
    <property type="match status" value="1"/>
</dbReference>
<dbReference type="Gene3D" id="3.40.50.880">
    <property type="match status" value="1"/>
</dbReference>
<dbReference type="Pfam" id="PF13507">
    <property type="entry name" value="GATase_5"/>
    <property type="match status" value="1"/>
</dbReference>
<dbReference type="Proteomes" id="UP000663859">
    <property type="component" value="Unassembled WGS sequence"/>
</dbReference>
<evidence type="ECO:0000256" key="8">
    <source>
        <dbReference type="HAMAP-Rule" id="MF_00421"/>
    </source>
</evidence>
<dbReference type="NCBIfam" id="NF002957">
    <property type="entry name" value="PRK03619.1"/>
    <property type="match status" value="1"/>
</dbReference>
<reference evidence="9" key="1">
    <citation type="submission" date="2021-02" db="EMBL/GenBank/DDBJ databases">
        <authorList>
            <person name="Cremers G."/>
            <person name="Picone N."/>
        </authorList>
    </citation>
    <scope>NUCLEOTIDE SEQUENCE</scope>
    <source>
        <strain evidence="9">PQ17</strain>
    </source>
</reference>
<name>A0A8J2BTB9_9BACT</name>
<comment type="function">
    <text evidence="8">Part of the phosphoribosylformylglycinamidine synthase complex involved in the purines biosynthetic pathway. Catalyzes the ATP-dependent conversion of formylglycinamide ribonucleotide (FGAR) and glutamine to yield formylglycinamidine ribonucleotide (FGAM) and glutamate. The FGAM synthase complex is composed of three subunits. PurQ produces an ammonia molecule by converting glutamine to glutamate. PurL transfers the ammonia molecule to FGAR to form FGAM in an ATP-dependent manner. PurS interacts with PurQ and PurL and is thought to assist in the transfer of the ammonia molecule from PurQ to PurL.</text>
</comment>
<comment type="subunit">
    <text evidence="8">Part of the FGAM synthase complex composed of 1 PurL, 1 PurQ and 2 PurS subunits.</text>
</comment>
<dbReference type="GO" id="GO:0005737">
    <property type="term" value="C:cytoplasm"/>
    <property type="evidence" value="ECO:0007669"/>
    <property type="project" value="UniProtKB-SubCell"/>
</dbReference>
<keyword evidence="2 8" id="KW-0436">Ligase</keyword>
<feature type="active site" evidence="8">
    <location>
        <position position="203"/>
    </location>
</feature>
<dbReference type="GO" id="GO:0006189">
    <property type="term" value="P:'de novo' IMP biosynthetic process"/>
    <property type="evidence" value="ECO:0007669"/>
    <property type="project" value="UniProtKB-UniRule"/>
</dbReference>
<dbReference type="GO" id="GO:0004359">
    <property type="term" value="F:glutaminase activity"/>
    <property type="evidence" value="ECO:0007669"/>
    <property type="project" value="UniProtKB-EC"/>
</dbReference>
<dbReference type="AlphaFoldDB" id="A0A8J2BTB9"/>
<comment type="pathway">
    <text evidence="8">Purine metabolism; IMP biosynthesis via de novo pathway; 5-amino-1-(5-phospho-D-ribosyl)imidazole from N(2)-formyl-N(1)-(5-phospho-D-ribosyl)glycinamide: step 1/2.</text>
</comment>
<dbReference type="NCBIfam" id="TIGR01737">
    <property type="entry name" value="FGAM_synth_I"/>
    <property type="match status" value="1"/>
</dbReference>
<dbReference type="InterPro" id="IPR029062">
    <property type="entry name" value="Class_I_gatase-like"/>
</dbReference>
<accession>A0A8J2BTB9</accession>
<feature type="active site" evidence="8">
    <location>
        <position position="205"/>
    </location>
</feature>
<gene>
    <name evidence="8 9" type="primary">purQ</name>
    <name evidence="9" type="ORF">MPNT_30024</name>
</gene>
<evidence type="ECO:0000256" key="7">
    <source>
        <dbReference type="ARBA" id="ARBA00022962"/>
    </source>
</evidence>
<comment type="catalytic activity">
    <reaction evidence="8">
        <text>L-glutamine + H2O = L-glutamate + NH4(+)</text>
        <dbReference type="Rhea" id="RHEA:15889"/>
        <dbReference type="ChEBI" id="CHEBI:15377"/>
        <dbReference type="ChEBI" id="CHEBI:28938"/>
        <dbReference type="ChEBI" id="CHEBI:29985"/>
        <dbReference type="ChEBI" id="CHEBI:58359"/>
        <dbReference type="EC" id="3.5.1.2"/>
    </reaction>
</comment>
<evidence type="ECO:0000256" key="3">
    <source>
        <dbReference type="ARBA" id="ARBA00022741"/>
    </source>
</evidence>
<evidence type="ECO:0000313" key="9">
    <source>
        <dbReference type="EMBL" id="CAF0698804.1"/>
    </source>
</evidence>
<evidence type="ECO:0000256" key="1">
    <source>
        <dbReference type="ARBA" id="ARBA00022490"/>
    </source>
</evidence>
<keyword evidence="10" id="KW-1185">Reference proteome</keyword>
<keyword evidence="3 8" id="KW-0547">Nucleotide-binding</keyword>
<keyword evidence="6 8" id="KW-0067">ATP-binding</keyword>
<dbReference type="RefSeq" id="WP_174582036.1">
    <property type="nucleotide sequence ID" value="NZ_CAJNOB010000023.1"/>
</dbReference>
<dbReference type="GO" id="GO:0005524">
    <property type="term" value="F:ATP binding"/>
    <property type="evidence" value="ECO:0007669"/>
    <property type="project" value="UniProtKB-KW"/>
</dbReference>
<keyword evidence="1 8" id="KW-0963">Cytoplasm</keyword>
<keyword evidence="5 8" id="KW-0378">Hydrolase</keyword>
<dbReference type="PROSITE" id="PS51273">
    <property type="entry name" value="GATASE_TYPE_1"/>
    <property type="match status" value="1"/>
</dbReference>
<evidence type="ECO:0000256" key="5">
    <source>
        <dbReference type="ARBA" id="ARBA00022801"/>
    </source>
</evidence>
<dbReference type="EC" id="3.5.1.2" evidence="8"/>
<evidence type="ECO:0000256" key="4">
    <source>
        <dbReference type="ARBA" id="ARBA00022755"/>
    </source>
</evidence>
<protein>
    <recommendedName>
        <fullName evidence="8">Phosphoribosylformylglycinamidine synthase subunit PurQ</fullName>
        <shortName evidence="8">FGAM synthase</shortName>
        <ecNumber evidence="8">6.3.5.3</ecNumber>
    </recommendedName>
    <alternativeName>
        <fullName evidence="8">Formylglycinamide ribonucleotide amidotransferase subunit I</fullName>
        <shortName evidence="8">FGAR amidotransferase I</shortName>
        <shortName evidence="8">FGAR-AT I</shortName>
    </alternativeName>
    <alternativeName>
        <fullName evidence="8">Glutaminase PurQ</fullName>
        <ecNumber evidence="8">3.5.1.2</ecNumber>
    </alternativeName>
    <alternativeName>
        <fullName evidence="8">Phosphoribosylformylglycinamidine synthase subunit I</fullName>
    </alternativeName>
</protein>
<feature type="active site" description="Nucleophile" evidence="8">
    <location>
        <position position="86"/>
    </location>
</feature>
<evidence type="ECO:0000256" key="2">
    <source>
        <dbReference type="ARBA" id="ARBA00022598"/>
    </source>
</evidence>
<dbReference type="EC" id="6.3.5.3" evidence="8"/>
<evidence type="ECO:0000313" key="10">
    <source>
        <dbReference type="Proteomes" id="UP000663859"/>
    </source>
</evidence>
<keyword evidence="4 8" id="KW-0658">Purine biosynthesis</keyword>
<dbReference type="HAMAP" id="MF_00421">
    <property type="entry name" value="PurQ"/>
    <property type="match status" value="1"/>
</dbReference>
<evidence type="ECO:0000256" key="6">
    <source>
        <dbReference type="ARBA" id="ARBA00022840"/>
    </source>
</evidence>